<evidence type="ECO:0000313" key="9">
    <source>
        <dbReference type="EnsemblProtists" id="EKX48512"/>
    </source>
</evidence>
<feature type="binding site" evidence="5">
    <location>
        <position position="278"/>
    </location>
    <ligand>
        <name>Zn(2+)</name>
        <dbReference type="ChEBI" id="CHEBI:29105"/>
    </ligand>
</feature>
<accession>L1JJL6</accession>
<keyword evidence="10" id="KW-1185">Reference proteome</keyword>
<feature type="binding site" evidence="5">
    <location>
        <position position="139"/>
    </location>
    <ligand>
        <name>Zn(2+)</name>
        <dbReference type="ChEBI" id="CHEBI:29105"/>
    </ligand>
</feature>
<feature type="binding site" evidence="5">
    <location>
        <position position="282"/>
    </location>
    <ligand>
        <name>Zn(2+)</name>
        <dbReference type="ChEBI" id="CHEBI:29105"/>
    </ligand>
</feature>
<keyword evidence="5" id="KW-0479">Metal-binding</keyword>
<keyword evidence="4 7" id="KW-0472">Membrane</keyword>
<comment type="subcellular location">
    <subcellularLocation>
        <location evidence="1">Membrane</location>
        <topology evidence="1">Multi-pass membrane protein</topology>
    </subcellularLocation>
</comment>
<evidence type="ECO:0000256" key="2">
    <source>
        <dbReference type="ARBA" id="ARBA00022692"/>
    </source>
</evidence>
<keyword evidence="2 7" id="KW-0812">Transmembrane</keyword>
<dbReference type="STRING" id="905079.L1JJL6"/>
<feature type="transmembrane region" description="Helical" evidence="7">
    <location>
        <begin position="120"/>
        <end position="141"/>
    </location>
</feature>
<feature type="transmembrane region" description="Helical" evidence="7">
    <location>
        <begin position="94"/>
        <end position="114"/>
    </location>
</feature>
<evidence type="ECO:0000313" key="10">
    <source>
        <dbReference type="Proteomes" id="UP000011087"/>
    </source>
</evidence>
<dbReference type="GO" id="GO:0016020">
    <property type="term" value="C:membrane"/>
    <property type="evidence" value="ECO:0007669"/>
    <property type="project" value="UniProtKB-SubCell"/>
</dbReference>
<evidence type="ECO:0000256" key="7">
    <source>
        <dbReference type="SAM" id="Phobius"/>
    </source>
</evidence>
<reference evidence="10" key="2">
    <citation type="submission" date="2012-11" db="EMBL/GenBank/DDBJ databases">
        <authorList>
            <person name="Kuo A."/>
            <person name="Curtis B.A."/>
            <person name="Tanifuji G."/>
            <person name="Burki F."/>
            <person name="Gruber A."/>
            <person name="Irimia M."/>
            <person name="Maruyama S."/>
            <person name="Arias M.C."/>
            <person name="Ball S.G."/>
            <person name="Gile G.H."/>
            <person name="Hirakawa Y."/>
            <person name="Hopkins J.F."/>
            <person name="Rensing S.A."/>
            <person name="Schmutz J."/>
            <person name="Symeonidi A."/>
            <person name="Elias M."/>
            <person name="Eveleigh R.J."/>
            <person name="Herman E.K."/>
            <person name="Klute M.J."/>
            <person name="Nakayama T."/>
            <person name="Obornik M."/>
            <person name="Reyes-Prieto A."/>
            <person name="Armbrust E.V."/>
            <person name="Aves S.J."/>
            <person name="Beiko R.G."/>
            <person name="Coutinho P."/>
            <person name="Dacks J.B."/>
            <person name="Durnford D.G."/>
            <person name="Fast N.M."/>
            <person name="Green B.R."/>
            <person name="Grisdale C."/>
            <person name="Hempe F."/>
            <person name="Henrissat B."/>
            <person name="Hoppner M.P."/>
            <person name="Ishida K.-I."/>
            <person name="Kim E."/>
            <person name="Koreny L."/>
            <person name="Kroth P.G."/>
            <person name="Liu Y."/>
            <person name="Malik S.-B."/>
            <person name="Maier U.G."/>
            <person name="McRose D."/>
            <person name="Mock T."/>
            <person name="Neilson J.A."/>
            <person name="Onodera N.T."/>
            <person name="Poole A.M."/>
            <person name="Pritham E.J."/>
            <person name="Richards T.A."/>
            <person name="Rocap G."/>
            <person name="Roy S.W."/>
            <person name="Sarai C."/>
            <person name="Schaack S."/>
            <person name="Shirato S."/>
            <person name="Slamovits C.H."/>
            <person name="Spencer D.F."/>
            <person name="Suzuki S."/>
            <person name="Worden A.Z."/>
            <person name="Zauner S."/>
            <person name="Barry K."/>
            <person name="Bell C."/>
            <person name="Bharti A.K."/>
            <person name="Crow J.A."/>
            <person name="Grimwood J."/>
            <person name="Kramer R."/>
            <person name="Lindquist E."/>
            <person name="Lucas S."/>
            <person name="Salamov A."/>
            <person name="McFadden G.I."/>
            <person name="Lane C.E."/>
            <person name="Keeling P.J."/>
            <person name="Gray M.W."/>
            <person name="Grigoriev I.V."/>
            <person name="Archibald J.M."/>
        </authorList>
    </citation>
    <scope>NUCLEOTIDE SEQUENCE</scope>
    <source>
        <strain evidence="10">CCMP2712</strain>
    </source>
</reference>
<feature type="transmembrane region" description="Helical" evidence="7">
    <location>
        <begin position="153"/>
        <end position="178"/>
    </location>
</feature>
<dbReference type="PANTHER" id="PTHR20855:SF138">
    <property type="entry name" value="PROGESTIN AND ADIPOQ RECEPTOR FAMILY MEMBER 4"/>
    <property type="match status" value="1"/>
</dbReference>
<dbReference type="EnsemblProtists" id="EKX48512">
    <property type="protein sequence ID" value="EKX48512"/>
    <property type="gene ID" value="GUITHDRAFT_105658"/>
</dbReference>
<evidence type="ECO:0000256" key="1">
    <source>
        <dbReference type="ARBA" id="ARBA00004141"/>
    </source>
</evidence>
<evidence type="ECO:0000256" key="4">
    <source>
        <dbReference type="ARBA" id="ARBA00023136"/>
    </source>
</evidence>
<evidence type="ECO:0000256" key="3">
    <source>
        <dbReference type="ARBA" id="ARBA00022989"/>
    </source>
</evidence>
<evidence type="ECO:0000256" key="6">
    <source>
        <dbReference type="SAM" id="MobiDB-lite"/>
    </source>
</evidence>
<dbReference type="EMBL" id="JH992985">
    <property type="protein sequence ID" value="EKX48512.1"/>
    <property type="molecule type" value="Genomic_DNA"/>
</dbReference>
<dbReference type="AlphaFoldDB" id="L1JJL6"/>
<evidence type="ECO:0000256" key="5">
    <source>
        <dbReference type="PIRSR" id="PIRSR604254-1"/>
    </source>
</evidence>
<feature type="region of interest" description="Disordered" evidence="6">
    <location>
        <begin position="1"/>
        <end position="39"/>
    </location>
</feature>
<dbReference type="GeneID" id="17305227"/>
<name>L1JJL6_GUITC</name>
<dbReference type="Proteomes" id="UP000011087">
    <property type="component" value="Unassembled WGS sequence"/>
</dbReference>
<evidence type="ECO:0008006" key="11">
    <source>
        <dbReference type="Google" id="ProtNLM"/>
    </source>
</evidence>
<dbReference type="InterPro" id="IPR004254">
    <property type="entry name" value="AdipoR/HlyIII-related"/>
</dbReference>
<organism evidence="8">
    <name type="scientific">Guillardia theta (strain CCMP2712)</name>
    <name type="common">Cryptophyte</name>
    <dbReference type="NCBI Taxonomy" id="905079"/>
    <lineage>
        <taxon>Eukaryota</taxon>
        <taxon>Cryptophyceae</taxon>
        <taxon>Pyrenomonadales</taxon>
        <taxon>Geminigeraceae</taxon>
        <taxon>Guillardia</taxon>
    </lineage>
</organism>
<dbReference type="RefSeq" id="XP_005835492.1">
    <property type="nucleotide sequence ID" value="XM_005835435.1"/>
</dbReference>
<dbReference type="KEGG" id="gtt:GUITHDRAFT_105658"/>
<dbReference type="PANTHER" id="PTHR20855">
    <property type="entry name" value="ADIPOR/PROGESTIN RECEPTOR-RELATED"/>
    <property type="match status" value="1"/>
</dbReference>
<dbReference type="Pfam" id="PF03006">
    <property type="entry name" value="HlyIII"/>
    <property type="match status" value="1"/>
</dbReference>
<dbReference type="OMA" id="IGNACDY"/>
<dbReference type="GO" id="GO:0046872">
    <property type="term" value="F:metal ion binding"/>
    <property type="evidence" value="ECO:0007669"/>
    <property type="project" value="UniProtKB-KW"/>
</dbReference>
<feature type="transmembrane region" description="Helical" evidence="7">
    <location>
        <begin position="184"/>
        <end position="204"/>
    </location>
</feature>
<reference evidence="9" key="3">
    <citation type="submission" date="2016-03" db="UniProtKB">
        <authorList>
            <consortium name="EnsemblProtists"/>
        </authorList>
    </citation>
    <scope>IDENTIFICATION</scope>
</reference>
<dbReference type="OrthoDB" id="535992at2759"/>
<keyword evidence="5" id="KW-0862">Zinc</keyword>
<evidence type="ECO:0000313" key="8">
    <source>
        <dbReference type="EMBL" id="EKX48512.1"/>
    </source>
</evidence>
<sequence>MAQLGKKPQDEASHRRSQSVTSCVESVKGRSKRTDEANGKSTQRFDYQLLLVAAKEVDPHLAFNKYILHGYRHKLTPMQCILSVFQIHNETGNIWTHMLPIAFFVSHLVLHGPWQHAPLFYLAATVPCVLCLTCSSIYHTFMPLSSGEKTYSTLLFIDYLSVFNVMVWPEVVSIYWSFYCDPSVKLFMFVVYFSITVLCLGLALRARTVKERLLPFGIQSLARGISLIFRMTLGYASKEATLLYLATEFLGIAGGMINAMRAPESIFPGMFDTWLNSHQIMHILTAMAQFCVFYACQTDYEYWQRTSCLDVKRWKVLEFL</sequence>
<dbReference type="PaxDb" id="55529-EKX48512"/>
<reference evidence="8 10" key="1">
    <citation type="journal article" date="2012" name="Nature">
        <title>Algal genomes reveal evolutionary mosaicism and the fate of nucleomorphs.</title>
        <authorList>
            <consortium name="DOE Joint Genome Institute"/>
            <person name="Curtis B.A."/>
            <person name="Tanifuji G."/>
            <person name="Burki F."/>
            <person name="Gruber A."/>
            <person name="Irimia M."/>
            <person name="Maruyama S."/>
            <person name="Arias M.C."/>
            <person name="Ball S.G."/>
            <person name="Gile G.H."/>
            <person name="Hirakawa Y."/>
            <person name="Hopkins J.F."/>
            <person name="Kuo A."/>
            <person name="Rensing S.A."/>
            <person name="Schmutz J."/>
            <person name="Symeonidi A."/>
            <person name="Elias M."/>
            <person name="Eveleigh R.J."/>
            <person name="Herman E.K."/>
            <person name="Klute M.J."/>
            <person name="Nakayama T."/>
            <person name="Obornik M."/>
            <person name="Reyes-Prieto A."/>
            <person name="Armbrust E.V."/>
            <person name="Aves S.J."/>
            <person name="Beiko R.G."/>
            <person name="Coutinho P."/>
            <person name="Dacks J.B."/>
            <person name="Durnford D.G."/>
            <person name="Fast N.M."/>
            <person name="Green B.R."/>
            <person name="Grisdale C.J."/>
            <person name="Hempel F."/>
            <person name="Henrissat B."/>
            <person name="Hoppner M.P."/>
            <person name="Ishida K."/>
            <person name="Kim E."/>
            <person name="Koreny L."/>
            <person name="Kroth P.G."/>
            <person name="Liu Y."/>
            <person name="Malik S.B."/>
            <person name="Maier U.G."/>
            <person name="McRose D."/>
            <person name="Mock T."/>
            <person name="Neilson J.A."/>
            <person name="Onodera N.T."/>
            <person name="Poole A.M."/>
            <person name="Pritham E.J."/>
            <person name="Richards T.A."/>
            <person name="Rocap G."/>
            <person name="Roy S.W."/>
            <person name="Sarai C."/>
            <person name="Schaack S."/>
            <person name="Shirato S."/>
            <person name="Slamovits C.H."/>
            <person name="Spencer D.F."/>
            <person name="Suzuki S."/>
            <person name="Worden A.Z."/>
            <person name="Zauner S."/>
            <person name="Barry K."/>
            <person name="Bell C."/>
            <person name="Bharti A.K."/>
            <person name="Crow J.A."/>
            <person name="Grimwood J."/>
            <person name="Kramer R."/>
            <person name="Lindquist E."/>
            <person name="Lucas S."/>
            <person name="Salamov A."/>
            <person name="McFadden G.I."/>
            <person name="Lane C.E."/>
            <person name="Keeling P.J."/>
            <person name="Gray M.W."/>
            <person name="Grigoriev I.V."/>
            <person name="Archibald J.M."/>
        </authorList>
    </citation>
    <scope>NUCLEOTIDE SEQUENCE</scope>
    <source>
        <strain evidence="8 10">CCMP2712</strain>
    </source>
</reference>
<dbReference type="eggNOG" id="KOG0748">
    <property type="taxonomic scope" value="Eukaryota"/>
</dbReference>
<dbReference type="HOGENOM" id="CLU_023075_0_1_1"/>
<dbReference type="GO" id="GO:0038023">
    <property type="term" value="F:signaling receptor activity"/>
    <property type="evidence" value="ECO:0007669"/>
    <property type="project" value="TreeGrafter"/>
</dbReference>
<protein>
    <recommendedName>
        <fullName evidence="11">Progestin and adipoQ receptor family member 4</fullName>
    </recommendedName>
</protein>
<gene>
    <name evidence="8" type="ORF">GUITHDRAFT_105658</name>
</gene>
<feature type="transmembrane region" description="Helical" evidence="7">
    <location>
        <begin position="242"/>
        <end position="260"/>
    </location>
</feature>
<proteinExistence type="predicted"/>
<keyword evidence="3 7" id="KW-1133">Transmembrane helix</keyword>